<organism evidence="4 5">
    <name type="scientific">Frankliniella fusca</name>
    <dbReference type="NCBI Taxonomy" id="407009"/>
    <lineage>
        <taxon>Eukaryota</taxon>
        <taxon>Metazoa</taxon>
        <taxon>Ecdysozoa</taxon>
        <taxon>Arthropoda</taxon>
        <taxon>Hexapoda</taxon>
        <taxon>Insecta</taxon>
        <taxon>Pterygota</taxon>
        <taxon>Neoptera</taxon>
        <taxon>Paraneoptera</taxon>
        <taxon>Thysanoptera</taxon>
        <taxon>Terebrantia</taxon>
        <taxon>Thripoidea</taxon>
        <taxon>Thripidae</taxon>
        <taxon>Frankliniella</taxon>
    </lineage>
</organism>
<reference evidence="4" key="1">
    <citation type="submission" date="2021-07" db="EMBL/GenBank/DDBJ databases">
        <authorList>
            <person name="Catto M.A."/>
            <person name="Jacobson A."/>
            <person name="Kennedy G."/>
            <person name="Labadie P."/>
            <person name="Hunt B.G."/>
            <person name="Srinivasan R."/>
        </authorList>
    </citation>
    <scope>NUCLEOTIDE SEQUENCE</scope>
    <source>
        <strain evidence="4">PL_HMW_Pooled</strain>
        <tissue evidence="4">Head</tissue>
    </source>
</reference>
<dbReference type="PANTHER" id="PTHR11552">
    <property type="entry name" value="GLUCOSE-METHANOL-CHOLINE GMC OXIDOREDUCTASE"/>
    <property type="match status" value="1"/>
</dbReference>
<dbReference type="InterPro" id="IPR036188">
    <property type="entry name" value="FAD/NAD-bd_sf"/>
</dbReference>
<accession>A0AAE1HD12</accession>
<dbReference type="GO" id="GO:0016614">
    <property type="term" value="F:oxidoreductase activity, acting on CH-OH group of donors"/>
    <property type="evidence" value="ECO:0007669"/>
    <property type="project" value="InterPro"/>
</dbReference>
<reference evidence="4" key="2">
    <citation type="journal article" date="2023" name="BMC Genomics">
        <title>Pest status, molecular evolution, and epigenetic factors derived from the genome assembly of Frankliniella fusca, a thysanopteran phytovirus vector.</title>
        <authorList>
            <person name="Catto M.A."/>
            <person name="Labadie P.E."/>
            <person name="Jacobson A.L."/>
            <person name="Kennedy G.G."/>
            <person name="Srinivasan R."/>
            <person name="Hunt B.G."/>
        </authorList>
    </citation>
    <scope>NUCLEOTIDE SEQUENCE</scope>
    <source>
        <strain evidence="4">PL_HMW_Pooled</strain>
    </source>
</reference>
<feature type="domain" description="Glucose-methanol-choline oxidoreductase C-terminal" evidence="3">
    <location>
        <begin position="2"/>
        <end position="53"/>
    </location>
</feature>
<evidence type="ECO:0000313" key="4">
    <source>
        <dbReference type="EMBL" id="KAK3918833.1"/>
    </source>
</evidence>
<dbReference type="EMBL" id="JAHWGI010000960">
    <property type="protein sequence ID" value="KAK3918833.1"/>
    <property type="molecule type" value="Genomic_DNA"/>
</dbReference>
<comment type="caution">
    <text evidence="4">The sequence shown here is derived from an EMBL/GenBank/DDBJ whole genome shotgun (WGS) entry which is preliminary data.</text>
</comment>
<protein>
    <submittedName>
        <fullName evidence="4">Oxygen-dependent choline dehydrogenase</fullName>
    </submittedName>
</protein>
<keyword evidence="5" id="KW-1185">Reference proteome</keyword>
<feature type="compositionally biased region" description="Polar residues" evidence="2">
    <location>
        <begin position="66"/>
        <end position="90"/>
    </location>
</feature>
<sequence>MTIYHLVGTCRMGRRDDPLAVVYERLRLRGVRGLRVVDASVMPTVPSGNTNAVEKAADLIKEDAKSLNQTSRVPSRGQCVQGQGSCTESAPRSAPISTKEEL</sequence>
<dbReference type="Proteomes" id="UP001219518">
    <property type="component" value="Unassembled WGS sequence"/>
</dbReference>
<dbReference type="InterPro" id="IPR007867">
    <property type="entry name" value="GMC_OxRtase_C"/>
</dbReference>
<dbReference type="InterPro" id="IPR012132">
    <property type="entry name" value="GMC_OxRdtase"/>
</dbReference>
<dbReference type="GO" id="GO:0050660">
    <property type="term" value="F:flavin adenine dinucleotide binding"/>
    <property type="evidence" value="ECO:0007669"/>
    <property type="project" value="InterPro"/>
</dbReference>
<evidence type="ECO:0000256" key="2">
    <source>
        <dbReference type="SAM" id="MobiDB-lite"/>
    </source>
</evidence>
<dbReference type="PANTHER" id="PTHR11552:SF147">
    <property type="entry name" value="CHOLINE DEHYDROGENASE, MITOCHONDRIAL"/>
    <property type="match status" value="1"/>
</dbReference>
<evidence type="ECO:0000256" key="1">
    <source>
        <dbReference type="ARBA" id="ARBA00010790"/>
    </source>
</evidence>
<name>A0AAE1HD12_9NEOP</name>
<dbReference type="Pfam" id="PF05199">
    <property type="entry name" value="GMC_oxred_C"/>
    <property type="match status" value="1"/>
</dbReference>
<dbReference type="Gene3D" id="3.50.50.60">
    <property type="entry name" value="FAD/NAD(P)-binding domain"/>
    <property type="match status" value="1"/>
</dbReference>
<dbReference type="AlphaFoldDB" id="A0AAE1HD12"/>
<feature type="region of interest" description="Disordered" evidence="2">
    <location>
        <begin position="66"/>
        <end position="102"/>
    </location>
</feature>
<gene>
    <name evidence="4" type="ORF">KUF71_008081</name>
</gene>
<evidence type="ECO:0000313" key="5">
    <source>
        <dbReference type="Proteomes" id="UP001219518"/>
    </source>
</evidence>
<evidence type="ECO:0000259" key="3">
    <source>
        <dbReference type="Pfam" id="PF05199"/>
    </source>
</evidence>
<proteinExistence type="inferred from homology"/>
<dbReference type="SUPFAM" id="SSF51905">
    <property type="entry name" value="FAD/NAD(P)-binding domain"/>
    <property type="match status" value="1"/>
</dbReference>
<comment type="similarity">
    <text evidence="1">Belongs to the GMC oxidoreductase family.</text>
</comment>